<dbReference type="eggNOG" id="COG0687">
    <property type="taxonomic scope" value="Bacteria"/>
</dbReference>
<dbReference type="PROSITE" id="PS51318">
    <property type="entry name" value="TAT"/>
    <property type="match status" value="1"/>
</dbReference>
<dbReference type="GO" id="GO:0030976">
    <property type="term" value="F:thiamine pyrophosphate binding"/>
    <property type="evidence" value="ECO:0007669"/>
    <property type="project" value="TreeGrafter"/>
</dbReference>
<sequence precursor="true">MKSSSLLRRGLLAAMAVPALALGACGSDPGSPGSSASEGDSDGGSLVIASWGGDFSAATKEDLADPFAAQAGVKVQMVEASSQHVAQLEAQNKAGKVTWDVIDSLGEANTAYLVKQGLLERLPADLKAELERVSVPGGVTDHGVLQSTIGTLLACMPEHAKACPQTPAEFFDTERFPGSRMMYDDPYYGIQFALAADGLTQDQMWPMTDANVERAFAKLEEIVPAVRVWWTSGDQTIQALRDGEVDMGQIWNRPAKELSEQDPSARFSWDGVLLAEAYSAVPKGAPNVETALDYLRFYGTDPEAQARWAARTGYGVSNAKAADFISPEDLEFSVLNPDNVATAIRGDGEWWVDNRDELTRRWRTLISGS</sequence>
<reference evidence="6 7" key="1">
    <citation type="journal article" date="2010" name="Stand. Genomic Sci.">
        <title>Complete genome sequence of Conexibacter woesei type strain (ID131577).</title>
        <authorList>
            <person name="Pukall R."/>
            <person name="Lapidus A."/>
            <person name="Glavina Del Rio T."/>
            <person name="Copeland A."/>
            <person name="Tice H."/>
            <person name="Cheng J.-F."/>
            <person name="Lucas S."/>
            <person name="Chen F."/>
            <person name="Nolan M."/>
            <person name="Bruce D."/>
            <person name="Goodwin L."/>
            <person name="Pitluck S."/>
            <person name="Mavromatis K."/>
            <person name="Ivanova N."/>
            <person name="Ovchinnikova G."/>
            <person name="Pati A."/>
            <person name="Chen A."/>
            <person name="Palaniappan K."/>
            <person name="Land M."/>
            <person name="Hauser L."/>
            <person name="Chang Y.-J."/>
            <person name="Jeffries C.D."/>
            <person name="Chain P."/>
            <person name="Meincke L."/>
            <person name="Sims D."/>
            <person name="Brettin T."/>
            <person name="Detter J.C."/>
            <person name="Rohde M."/>
            <person name="Goeker M."/>
            <person name="Bristow J."/>
            <person name="Eisen J.A."/>
            <person name="Markowitz V."/>
            <person name="Kyrpides N.C."/>
            <person name="Klenk H.-P."/>
            <person name="Hugenholtz P."/>
        </authorList>
    </citation>
    <scope>NUCLEOTIDE SEQUENCE [LARGE SCALE GENOMIC DNA]</scope>
    <source>
        <strain evidence="7">DSM 14684 / CIP 108061 / JCM 11494 / NBRC 100937 / ID131577</strain>
    </source>
</reference>
<evidence type="ECO:0000256" key="1">
    <source>
        <dbReference type="ARBA" id="ARBA00004418"/>
    </source>
</evidence>
<keyword evidence="3 5" id="KW-0732">Signal</keyword>
<dbReference type="PANTHER" id="PTHR30006">
    <property type="entry name" value="THIAMINE-BINDING PERIPLASMIC PROTEIN-RELATED"/>
    <property type="match status" value="1"/>
</dbReference>
<dbReference type="GO" id="GO:0030975">
    <property type="term" value="F:thiamine binding"/>
    <property type="evidence" value="ECO:0007669"/>
    <property type="project" value="TreeGrafter"/>
</dbReference>
<dbReference type="RefSeq" id="WP_012935328.1">
    <property type="nucleotide sequence ID" value="NC_013739.1"/>
</dbReference>
<name>D3F2L1_CONWI</name>
<reference evidence="7" key="2">
    <citation type="submission" date="2010-01" db="EMBL/GenBank/DDBJ databases">
        <title>The complete genome of Conexibacter woesei DSM 14684.</title>
        <authorList>
            <consortium name="US DOE Joint Genome Institute (JGI-PGF)"/>
            <person name="Lucas S."/>
            <person name="Copeland A."/>
            <person name="Lapidus A."/>
            <person name="Glavina del Rio T."/>
            <person name="Dalin E."/>
            <person name="Tice H."/>
            <person name="Bruce D."/>
            <person name="Goodwin L."/>
            <person name="Pitluck S."/>
            <person name="Kyrpides N."/>
            <person name="Mavromatis K."/>
            <person name="Ivanova N."/>
            <person name="Mikhailova N."/>
            <person name="Chertkov O."/>
            <person name="Brettin T."/>
            <person name="Detter J.C."/>
            <person name="Han C."/>
            <person name="Larimer F."/>
            <person name="Land M."/>
            <person name="Hauser L."/>
            <person name="Markowitz V."/>
            <person name="Cheng J.-F."/>
            <person name="Hugenholtz P."/>
            <person name="Woyke T."/>
            <person name="Wu D."/>
            <person name="Pukall R."/>
            <person name="Steenblock K."/>
            <person name="Schneider S."/>
            <person name="Klenk H.-P."/>
            <person name="Eisen J.A."/>
        </authorList>
    </citation>
    <scope>NUCLEOTIDE SEQUENCE [LARGE SCALE GENOMIC DNA]</scope>
    <source>
        <strain evidence="7">DSM 14684 / CIP 108061 / JCM 11494 / NBRC 100937 / ID131577</strain>
    </source>
</reference>
<dbReference type="STRING" id="469383.Cwoe_3860"/>
<dbReference type="PROSITE" id="PS51257">
    <property type="entry name" value="PROKAR_LIPOPROTEIN"/>
    <property type="match status" value="1"/>
</dbReference>
<keyword evidence="4" id="KW-0574">Periplasm</keyword>
<organism evidence="6 7">
    <name type="scientific">Conexibacter woesei (strain DSM 14684 / CCUG 47730 / CIP 108061 / JCM 11494 / NBRC 100937 / ID131577)</name>
    <dbReference type="NCBI Taxonomy" id="469383"/>
    <lineage>
        <taxon>Bacteria</taxon>
        <taxon>Bacillati</taxon>
        <taxon>Actinomycetota</taxon>
        <taxon>Thermoleophilia</taxon>
        <taxon>Solirubrobacterales</taxon>
        <taxon>Conexibacteraceae</taxon>
        <taxon>Conexibacter</taxon>
    </lineage>
</organism>
<dbReference type="GO" id="GO:0030288">
    <property type="term" value="C:outer membrane-bounded periplasmic space"/>
    <property type="evidence" value="ECO:0007669"/>
    <property type="project" value="TreeGrafter"/>
</dbReference>
<keyword evidence="2" id="KW-0813">Transport</keyword>
<dbReference type="KEGG" id="cwo:Cwoe_3860"/>
<evidence type="ECO:0000256" key="2">
    <source>
        <dbReference type="ARBA" id="ARBA00022448"/>
    </source>
</evidence>
<accession>D3F2L1</accession>
<dbReference type="GO" id="GO:0015888">
    <property type="term" value="P:thiamine transport"/>
    <property type="evidence" value="ECO:0007669"/>
    <property type="project" value="TreeGrafter"/>
</dbReference>
<dbReference type="EMBL" id="CP001854">
    <property type="protein sequence ID" value="ADB52277.1"/>
    <property type="molecule type" value="Genomic_DNA"/>
</dbReference>
<dbReference type="HOGENOM" id="CLU_026974_8_0_11"/>
<protein>
    <submittedName>
        <fullName evidence="6">Extracellular solute-binding protein family 1</fullName>
    </submittedName>
</protein>
<dbReference type="PANTHER" id="PTHR30006:SF3">
    <property type="entry name" value="THIAMINE-BINDING PERIPLASMIC PROTEIN"/>
    <property type="match status" value="1"/>
</dbReference>
<feature type="signal peptide" evidence="5">
    <location>
        <begin position="1"/>
        <end position="21"/>
    </location>
</feature>
<proteinExistence type="predicted"/>
<evidence type="ECO:0000313" key="6">
    <source>
        <dbReference type="EMBL" id="ADB52277.1"/>
    </source>
</evidence>
<dbReference type="Pfam" id="PF13416">
    <property type="entry name" value="SBP_bac_8"/>
    <property type="match status" value="1"/>
</dbReference>
<evidence type="ECO:0000256" key="5">
    <source>
        <dbReference type="SAM" id="SignalP"/>
    </source>
</evidence>
<dbReference type="Gene3D" id="3.40.190.10">
    <property type="entry name" value="Periplasmic binding protein-like II"/>
    <property type="match status" value="2"/>
</dbReference>
<comment type="subcellular location">
    <subcellularLocation>
        <location evidence="1">Periplasm</location>
    </subcellularLocation>
</comment>
<evidence type="ECO:0000256" key="3">
    <source>
        <dbReference type="ARBA" id="ARBA00022729"/>
    </source>
</evidence>
<dbReference type="OrthoDB" id="9815444at2"/>
<dbReference type="Proteomes" id="UP000008229">
    <property type="component" value="Chromosome"/>
</dbReference>
<dbReference type="SUPFAM" id="SSF53850">
    <property type="entry name" value="Periplasmic binding protein-like II"/>
    <property type="match status" value="1"/>
</dbReference>
<evidence type="ECO:0000256" key="4">
    <source>
        <dbReference type="ARBA" id="ARBA00022764"/>
    </source>
</evidence>
<feature type="chain" id="PRO_5003043140" evidence="5">
    <location>
        <begin position="22"/>
        <end position="369"/>
    </location>
</feature>
<evidence type="ECO:0000313" key="7">
    <source>
        <dbReference type="Proteomes" id="UP000008229"/>
    </source>
</evidence>
<keyword evidence="7" id="KW-1185">Reference proteome</keyword>
<dbReference type="InterPro" id="IPR006311">
    <property type="entry name" value="TAT_signal"/>
</dbReference>
<dbReference type="AlphaFoldDB" id="D3F2L1"/>
<dbReference type="InterPro" id="IPR006059">
    <property type="entry name" value="SBP"/>
</dbReference>
<gene>
    <name evidence="6" type="ordered locus">Cwoe_3860</name>
</gene>